<name>A0AAV9XTU4_9CRYT</name>
<keyword evidence="1 3" id="KW-0812">Transmembrane</keyword>
<dbReference type="SMART" id="SM00563">
    <property type="entry name" value="PlsC"/>
    <property type="match status" value="1"/>
</dbReference>
<evidence type="ECO:0000256" key="1">
    <source>
        <dbReference type="SAM" id="Phobius"/>
    </source>
</evidence>
<dbReference type="GO" id="GO:0008654">
    <property type="term" value="P:phospholipid biosynthetic process"/>
    <property type="evidence" value="ECO:0007669"/>
    <property type="project" value="TreeGrafter"/>
</dbReference>
<feature type="transmembrane region" description="Helical" evidence="1">
    <location>
        <begin position="431"/>
        <end position="455"/>
    </location>
</feature>
<accession>A0AAV9XTU4</accession>
<evidence type="ECO:0000313" key="4">
    <source>
        <dbReference type="Proteomes" id="UP001311799"/>
    </source>
</evidence>
<dbReference type="InterPro" id="IPR052744">
    <property type="entry name" value="GPAT/DAPAT"/>
</dbReference>
<gene>
    <name evidence="3" type="ORF">RS030_7942</name>
</gene>
<reference evidence="3 4" key="1">
    <citation type="submission" date="2023-10" db="EMBL/GenBank/DDBJ databases">
        <title>Comparative genomics analysis reveals potential genetic determinants of host preference in Cryptosporidium xiaoi.</title>
        <authorList>
            <person name="Xiao L."/>
            <person name="Li J."/>
        </authorList>
    </citation>
    <scope>NUCLEOTIDE SEQUENCE [LARGE SCALE GENOMIC DNA]</scope>
    <source>
        <strain evidence="3 4">52996</strain>
    </source>
</reference>
<dbReference type="SUPFAM" id="SSF69593">
    <property type="entry name" value="Glycerol-3-phosphate (1)-acyltransferase"/>
    <property type="match status" value="2"/>
</dbReference>
<dbReference type="EMBL" id="JAWDEY010000035">
    <property type="protein sequence ID" value="KAK6588111.1"/>
    <property type="molecule type" value="Genomic_DNA"/>
</dbReference>
<keyword evidence="3" id="KW-0012">Acyltransferase</keyword>
<dbReference type="GO" id="GO:0004366">
    <property type="term" value="F:glycerol-3-phosphate O-acyltransferase activity"/>
    <property type="evidence" value="ECO:0007669"/>
    <property type="project" value="TreeGrafter"/>
</dbReference>
<dbReference type="CDD" id="cd07992">
    <property type="entry name" value="LPLAT_AAK14816-like"/>
    <property type="match status" value="1"/>
</dbReference>
<feature type="transmembrane region" description="Helical" evidence="1">
    <location>
        <begin position="379"/>
        <end position="402"/>
    </location>
</feature>
<dbReference type="InterPro" id="IPR002123">
    <property type="entry name" value="Plipid/glycerol_acylTrfase"/>
</dbReference>
<organism evidence="3 4">
    <name type="scientific">Cryptosporidium xiaoi</name>
    <dbReference type="NCBI Taxonomy" id="659607"/>
    <lineage>
        <taxon>Eukaryota</taxon>
        <taxon>Sar</taxon>
        <taxon>Alveolata</taxon>
        <taxon>Apicomplexa</taxon>
        <taxon>Conoidasida</taxon>
        <taxon>Coccidia</taxon>
        <taxon>Eucoccidiorida</taxon>
        <taxon>Eimeriorina</taxon>
        <taxon>Cryptosporidiidae</taxon>
        <taxon>Cryptosporidium</taxon>
    </lineage>
</organism>
<protein>
    <submittedName>
        <fullName evidence="3">SCT1 Gpt2p-like glycerol-phosphate acyltransferase signal peptide plus 3 transmembrane domain</fullName>
    </submittedName>
</protein>
<dbReference type="PANTHER" id="PTHR31605:SF0">
    <property type="entry name" value="GLYCEROL-3-PHOSPHATE O-ACYLTRANSFERASE 1"/>
    <property type="match status" value="1"/>
</dbReference>
<evidence type="ECO:0000313" key="3">
    <source>
        <dbReference type="EMBL" id="KAK6588111.1"/>
    </source>
</evidence>
<dbReference type="GO" id="GO:0016287">
    <property type="term" value="F:glycerone-phosphate O-acyltransferase activity"/>
    <property type="evidence" value="ECO:0007669"/>
    <property type="project" value="TreeGrafter"/>
</dbReference>
<dbReference type="Proteomes" id="UP001311799">
    <property type="component" value="Unassembled WGS sequence"/>
</dbReference>
<keyword evidence="1" id="KW-1133">Transmembrane helix</keyword>
<keyword evidence="3" id="KW-0808">Transferase</keyword>
<dbReference type="PANTHER" id="PTHR31605">
    <property type="entry name" value="GLYCEROL-3-PHOSPHATE O-ACYLTRANSFERASE 1"/>
    <property type="match status" value="1"/>
</dbReference>
<keyword evidence="4" id="KW-1185">Reference proteome</keyword>
<sequence>MYFLVKLLAQIITRTFFKNVTVLGKERIPLYGPVLFVGNHMNQFVDAAMLISIFPRHIRFLMADVSFKVPIIGTLAQSAGCISVQRPQDLRYAGIGGLIWSGETDTRIRGIKTRFKIDLKFQDTIIIEELNISKKIVDVISDDEIIIDKEIGVDYSANFTEGYPFFILPKIDQSSVYEEVNDAMRNGNAIGIFPEGGSHDRTTLLPLKPGVALMALTSVLEGAEDLLIVPVGLNYYEPHKSFSSAVVEVGQPIPVTIELAHKYEKNSTEAVKELLSMVEKGMNSVLLSARDYTTLTCIRLCVQLYPPDRTPLSQDNYYLLHQLFSQFFWALHDDPELEHLRKELCEYEDTINHYGVPDKEVWQLKQPVSSAIKLIVTKFFLLILVSILGGSFFPLWAPIRYIPAMMAERHRKKALANSKVKIRATDVLASFRILVIIGLLPTLSLLYGILFSSIFMSGTGFDMKIITTMGIVMILPPIFYISRVSFEMIMPLTKNIRTLFYVVVSNVNYLRGTERTLIHMRTKLQQKIRDLVYTKGPQVSQNFVSSFATVVPDAVIQADNKRINNSLGEYVPVATRARYDPREEIL</sequence>
<feature type="domain" description="Phospholipid/glycerol acyltransferase" evidence="2">
    <location>
        <begin position="34"/>
        <end position="236"/>
    </location>
</feature>
<dbReference type="Pfam" id="PF01553">
    <property type="entry name" value="Acyltransferase"/>
    <property type="match status" value="2"/>
</dbReference>
<feature type="transmembrane region" description="Helical" evidence="1">
    <location>
        <begin position="461"/>
        <end position="481"/>
    </location>
</feature>
<dbReference type="AlphaFoldDB" id="A0AAV9XTU4"/>
<keyword evidence="1" id="KW-0472">Membrane</keyword>
<evidence type="ECO:0000259" key="2">
    <source>
        <dbReference type="SMART" id="SM00563"/>
    </source>
</evidence>
<comment type="caution">
    <text evidence="3">The sequence shown here is derived from an EMBL/GenBank/DDBJ whole genome shotgun (WGS) entry which is preliminary data.</text>
</comment>
<proteinExistence type="predicted"/>